<dbReference type="Proteomes" id="UP001228171">
    <property type="component" value="Unassembled WGS sequence"/>
</dbReference>
<reference evidence="1 2" key="1">
    <citation type="submission" date="2023-08" db="EMBL/GenBank/DDBJ databases">
        <authorList>
            <person name="Kumar R."/>
        </authorList>
    </citation>
    <scope>NUCLEOTIDE SEQUENCE [LARGE SCALE GENOMIC DNA]</scope>
    <source>
        <strain evidence="1 2">LUR13</strain>
    </source>
</reference>
<evidence type="ECO:0000313" key="2">
    <source>
        <dbReference type="Proteomes" id="UP001228171"/>
    </source>
</evidence>
<name>A0ABT9HI94_9GAMM</name>
<accession>A0ABT9HI94</accession>
<dbReference type="RefSeq" id="WP_305935873.1">
    <property type="nucleotide sequence ID" value="NZ_JAVAJI010000016.1"/>
</dbReference>
<gene>
    <name evidence="1" type="ORF">Q8P09_09825</name>
</gene>
<protein>
    <submittedName>
        <fullName evidence="1">Uncharacterized protein</fullName>
    </submittedName>
</protein>
<evidence type="ECO:0000313" key="1">
    <source>
        <dbReference type="EMBL" id="MDP4545372.1"/>
    </source>
</evidence>
<sequence length="209" mass="24266">MTYGAQLLSLSMEKLPLPKSSIPYSDLSILISIKDIHTYEYELKKLAQKLPYGTKSWPSFGQYVEDRCRVVVNEFQHQLEYCERGSYRIINNCENIIDLSYQILNIAFPSLTPSALKVANSLDQTIDQRLILWLGMSSEIFYMYTVNKYFGIRMLNANVTWMCEELVRMEVFENPFTALHSEKYIVQGLMLSGLPQIMASKLYKELLNE</sequence>
<organism evidence="1 2">
    <name type="scientific">Psychrobacter faecalis</name>
    <dbReference type="NCBI Taxonomy" id="180588"/>
    <lineage>
        <taxon>Bacteria</taxon>
        <taxon>Pseudomonadati</taxon>
        <taxon>Pseudomonadota</taxon>
        <taxon>Gammaproteobacteria</taxon>
        <taxon>Moraxellales</taxon>
        <taxon>Moraxellaceae</taxon>
        <taxon>Psychrobacter</taxon>
    </lineage>
</organism>
<proteinExistence type="predicted"/>
<dbReference type="EMBL" id="JAVAJI010000016">
    <property type="protein sequence ID" value="MDP4545372.1"/>
    <property type="molecule type" value="Genomic_DNA"/>
</dbReference>
<comment type="caution">
    <text evidence="1">The sequence shown here is derived from an EMBL/GenBank/DDBJ whole genome shotgun (WGS) entry which is preliminary data.</text>
</comment>
<keyword evidence="2" id="KW-1185">Reference proteome</keyword>